<dbReference type="EMBL" id="JANCYW010000002">
    <property type="protein sequence ID" value="KAK4534712.1"/>
    <property type="molecule type" value="Genomic_DNA"/>
</dbReference>
<dbReference type="Pfam" id="PF01597">
    <property type="entry name" value="GCV_H"/>
    <property type="match status" value="1"/>
</dbReference>
<organism evidence="7 8">
    <name type="scientific">Cyanidium caldarium</name>
    <name type="common">Red alga</name>
    <dbReference type="NCBI Taxonomy" id="2771"/>
    <lineage>
        <taxon>Eukaryota</taxon>
        <taxon>Rhodophyta</taxon>
        <taxon>Bangiophyceae</taxon>
        <taxon>Cyanidiales</taxon>
        <taxon>Cyanidiaceae</taxon>
        <taxon>Cyanidium</taxon>
    </lineage>
</organism>
<comment type="subunit">
    <text evidence="5">The glycine cleavage system is composed of four proteins: P, T, L and H.</text>
</comment>
<dbReference type="Gene3D" id="2.40.50.100">
    <property type="match status" value="1"/>
</dbReference>
<dbReference type="PANTHER" id="PTHR11715">
    <property type="entry name" value="GLYCINE CLEAVAGE SYSTEM H PROTEIN"/>
    <property type="match status" value="1"/>
</dbReference>
<dbReference type="Proteomes" id="UP001301350">
    <property type="component" value="Unassembled WGS sequence"/>
</dbReference>
<dbReference type="InterPro" id="IPR033753">
    <property type="entry name" value="GCV_H/Fam206"/>
</dbReference>
<dbReference type="InterPro" id="IPR000089">
    <property type="entry name" value="Biotin_lipoyl"/>
</dbReference>
<comment type="caution">
    <text evidence="7">The sequence shown here is derived from an EMBL/GenBank/DDBJ whole genome shotgun (WGS) entry which is preliminary data.</text>
</comment>
<protein>
    <recommendedName>
        <fullName evidence="5">Glycine cleavage system H protein</fullName>
    </recommendedName>
</protein>
<dbReference type="GO" id="GO:0009249">
    <property type="term" value="P:protein lipoylation"/>
    <property type="evidence" value="ECO:0007669"/>
    <property type="project" value="TreeGrafter"/>
</dbReference>
<dbReference type="SUPFAM" id="SSF51230">
    <property type="entry name" value="Single hybrid motif"/>
    <property type="match status" value="1"/>
</dbReference>
<dbReference type="PANTHER" id="PTHR11715:SF3">
    <property type="entry name" value="GLYCINE CLEAVAGE SYSTEM H PROTEIN-RELATED"/>
    <property type="match status" value="1"/>
</dbReference>
<keyword evidence="8" id="KW-1185">Reference proteome</keyword>
<dbReference type="AlphaFoldDB" id="A0AAV9IR41"/>
<evidence type="ECO:0000256" key="3">
    <source>
        <dbReference type="ARBA" id="ARBA00022946"/>
    </source>
</evidence>
<evidence type="ECO:0000256" key="1">
    <source>
        <dbReference type="ARBA" id="ARBA00009249"/>
    </source>
</evidence>
<evidence type="ECO:0000259" key="6">
    <source>
        <dbReference type="PROSITE" id="PS50968"/>
    </source>
</evidence>
<evidence type="ECO:0000313" key="7">
    <source>
        <dbReference type="EMBL" id="KAK4534712.1"/>
    </source>
</evidence>
<dbReference type="GO" id="GO:0005960">
    <property type="term" value="C:glycine cleavage complex"/>
    <property type="evidence" value="ECO:0007669"/>
    <property type="project" value="UniProtKB-UniRule"/>
</dbReference>
<reference evidence="7 8" key="1">
    <citation type="submission" date="2022-07" db="EMBL/GenBank/DDBJ databases">
        <title>Genome-wide signatures of adaptation to extreme environments.</title>
        <authorList>
            <person name="Cho C.H."/>
            <person name="Yoon H.S."/>
        </authorList>
    </citation>
    <scope>NUCLEOTIDE SEQUENCE [LARGE SCALE GENOMIC DNA]</scope>
    <source>
        <strain evidence="7 8">DBV 063 E5</strain>
    </source>
</reference>
<keyword evidence="2 4" id="KW-0450">Lipoyl</keyword>
<feature type="modified residue" description="N6-lipoyllysine" evidence="4">
    <location>
        <position position="139"/>
    </location>
</feature>
<dbReference type="CDD" id="cd06848">
    <property type="entry name" value="GCS_H"/>
    <property type="match status" value="1"/>
</dbReference>
<dbReference type="PROSITE" id="PS00189">
    <property type="entry name" value="LIPOYL"/>
    <property type="match status" value="1"/>
</dbReference>
<dbReference type="GO" id="GO:0005739">
    <property type="term" value="C:mitochondrion"/>
    <property type="evidence" value="ECO:0007669"/>
    <property type="project" value="UniProtKB-SubCell"/>
</dbReference>
<evidence type="ECO:0000313" key="8">
    <source>
        <dbReference type="Proteomes" id="UP001301350"/>
    </source>
</evidence>
<dbReference type="GO" id="GO:0019464">
    <property type="term" value="P:glycine decarboxylation via glycine cleavage system"/>
    <property type="evidence" value="ECO:0007669"/>
    <property type="project" value="UniProtKB-UniRule"/>
</dbReference>
<dbReference type="InterPro" id="IPR003016">
    <property type="entry name" value="2-oxoA_DH_lipoyl-BS"/>
</dbReference>
<accession>A0AAV9IR41</accession>
<name>A0AAV9IR41_CYACA</name>
<proteinExistence type="inferred from homology"/>
<comment type="subcellular location">
    <subcellularLocation>
        <location evidence="5">Mitochondrion</location>
    </subcellularLocation>
</comment>
<comment type="cofactor">
    <cofactor evidence="5">
        <name>(R)-lipoate</name>
        <dbReference type="ChEBI" id="CHEBI:83088"/>
    </cofactor>
    <text evidence="5">Binds 1 lipoyl cofactor covalently.</text>
</comment>
<keyword evidence="3 5" id="KW-0809">Transit peptide</keyword>
<evidence type="ECO:0000256" key="2">
    <source>
        <dbReference type="ARBA" id="ARBA00022823"/>
    </source>
</evidence>
<dbReference type="NCBIfam" id="NF002270">
    <property type="entry name" value="PRK01202.1"/>
    <property type="match status" value="1"/>
</dbReference>
<evidence type="ECO:0000256" key="4">
    <source>
        <dbReference type="PIRSR" id="PIRSR617453-50"/>
    </source>
</evidence>
<gene>
    <name evidence="7" type="ORF">CDCA_CDCA02G0737</name>
</gene>
<dbReference type="NCBIfam" id="TIGR00527">
    <property type="entry name" value="gcvH"/>
    <property type="match status" value="1"/>
</dbReference>
<sequence>MLNSSLSANAVRRLMQLANRTAARTTATTSNCAIRSALPRANPLLTHGSPVRGAAAPSALSWRARRWLSSSAAAETATVPSDRKYQKSHEWIKVEGDVGTVGITAHAAAQLGDIVFVDLPEVGTRLDKKATFGAVESVKAASDVYTPAGGEVVEVNAELADDPSRVNKDPHGDGWMMRLRLSDPKEVEELMDQDAYVKFVETEEKH</sequence>
<dbReference type="InterPro" id="IPR002930">
    <property type="entry name" value="GCV_H"/>
</dbReference>
<comment type="function">
    <text evidence="5">The H protein shuttles the methylamine group of glycine from the P protein to the T protein.</text>
</comment>
<dbReference type="InterPro" id="IPR017453">
    <property type="entry name" value="GCV_H_sub"/>
</dbReference>
<dbReference type="HAMAP" id="MF_00272">
    <property type="entry name" value="GcvH"/>
    <property type="match status" value="1"/>
</dbReference>
<comment type="similarity">
    <text evidence="1 5">Belongs to the GcvH family.</text>
</comment>
<feature type="domain" description="Lipoyl-binding" evidence="6">
    <location>
        <begin position="98"/>
        <end position="180"/>
    </location>
</feature>
<dbReference type="PROSITE" id="PS50968">
    <property type="entry name" value="BIOTINYL_LIPOYL"/>
    <property type="match status" value="1"/>
</dbReference>
<keyword evidence="5" id="KW-0496">Mitochondrion</keyword>
<evidence type="ECO:0000256" key="5">
    <source>
        <dbReference type="RuleBase" id="RU364055"/>
    </source>
</evidence>
<dbReference type="InterPro" id="IPR011053">
    <property type="entry name" value="Single_hybrid_motif"/>
</dbReference>